<dbReference type="PANTHER" id="PTHR33835">
    <property type="entry name" value="YALI0C07656P"/>
    <property type="match status" value="1"/>
</dbReference>
<reference evidence="1" key="1">
    <citation type="journal article" date="2023" name="Plants (Basel)">
        <title>Genomic Analysis of Leptolyngbya boryana CZ1 Reveals Efficient Carbon Fixation Modules.</title>
        <authorList>
            <person name="Bai X."/>
            <person name="Wang H."/>
            <person name="Cheng W."/>
            <person name="Wang J."/>
            <person name="Ma M."/>
            <person name="Hu H."/>
            <person name="Song Z."/>
            <person name="Ma H."/>
            <person name="Fan Y."/>
            <person name="Du C."/>
            <person name="Xu J."/>
        </authorList>
    </citation>
    <scope>NUCLEOTIDE SEQUENCE</scope>
    <source>
        <strain evidence="1">CZ1</strain>
    </source>
</reference>
<dbReference type="SUPFAM" id="SSF56281">
    <property type="entry name" value="Metallo-hydrolase/oxidoreductase"/>
    <property type="match status" value="1"/>
</dbReference>
<gene>
    <name evidence="1" type="ORF">Q2T42_12720</name>
</gene>
<proteinExistence type="predicted"/>
<reference evidence="1" key="2">
    <citation type="submission" date="2023-07" db="EMBL/GenBank/DDBJ databases">
        <authorList>
            <person name="Bai X.-H."/>
            <person name="Wang H.-H."/>
            <person name="Wang J."/>
            <person name="Ma M.-Y."/>
            <person name="Hu H.-H."/>
            <person name="Song Z.-L."/>
            <person name="Ma H.-G."/>
            <person name="Fan Y."/>
            <person name="Du C.-Y."/>
            <person name="Xu J.-C."/>
        </authorList>
    </citation>
    <scope>NUCLEOTIDE SEQUENCE</scope>
    <source>
        <strain evidence="1">CZ1</strain>
    </source>
</reference>
<dbReference type="InterPro" id="IPR036866">
    <property type="entry name" value="RibonucZ/Hydroxyglut_hydro"/>
</dbReference>
<evidence type="ECO:0000313" key="1">
    <source>
        <dbReference type="EMBL" id="WNZ48690.1"/>
    </source>
</evidence>
<dbReference type="AlphaFoldDB" id="A0AA96WZS7"/>
<dbReference type="PANTHER" id="PTHR33835:SF1">
    <property type="entry name" value="METALLO-BETA-LACTAMASE DOMAIN-CONTAINING PROTEIN"/>
    <property type="match status" value="1"/>
</dbReference>
<dbReference type="EMBL" id="CP130144">
    <property type="protein sequence ID" value="WNZ48690.1"/>
    <property type="molecule type" value="Genomic_DNA"/>
</dbReference>
<name>A0AA96WZS7_LEPBY</name>
<accession>A0AA96WZS7</accession>
<protein>
    <submittedName>
        <fullName evidence="1">DUF4336 domain-containing protein</fullName>
    </submittedName>
</protein>
<dbReference type="RefSeq" id="WP_316428867.1">
    <property type="nucleotide sequence ID" value="NZ_CP130144.1"/>
</dbReference>
<sequence length="245" mass="28304">MFKEKATGYEPLYTLKSIAPNVWIADGGWIRFYGLPFPTRMTVIRLTNGDIWVHSPIADKEGLSESVAALGSVRHLIAPNWIHYAWVPSWQLRFQEALTWASPGVVKRAASKGMQLHFDRELGNDSPIEWATEIDQRLADSGYHREVIFLHRASRTLVLTDLIENFERDKMPWWTKPLLRLGGVCDPNGQMPRDMAASFRRHPQHLRDLVDTMIAWHPERVILAHGRWYPVNGTAELSRAFRWLE</sequence>
<organism evidence="1">
    <name type="scientific">Leptolyngbya boryana CZ1</name>
    <dbReference type="NCBI Taxonomy" id="3060204"/>
    <lineage>
        <taxon>Bacteria</taxon>
        <taxon>Bacillati</taxon>
        <taxon>Cyanobacteriota</taxon>
        <taxon>Cyanophyceae</taxon>
        <taxon>Leptolyngbyales</taxon>
        <taxon>Leptolyngbyaceae</taxon>
        <taxon>Leptolyngbya group</taxon>
        <taxon>Leptolyngbya</taxon>
    </lineage>
</organism>
<dbReference type="InterPro" id="IPR025638">
    <property type="entry name" value="DUF4336"/>
</dbReference>
<dbReference type="Pfam" id="PF14234">
    <property type="entry name" value="DUF4336"/>
    <property type="match status" value="1"/>
</dbReference>